<feature type="compositionally biased region" description="Polar residues" evidence="1">
    <location>
        <begin position="537"/>
        <end position="546"/>
    </location>
</feature>
<dbReference type="InterPro" id="IPR048739">
    <property type="entry name" value="CEP104_N"/>
</dbReference>
<dbReference type="InterPro" id="IPR034085">
    <property type="entry name" value="TOG"/>
</dbReference>
<feature type="region of interest" description="Disordered" evidence="1">
    <location>
        <begin position="915"/>
        <end position="1027"/>
    </location>
</feature>
<evidence type="ECO:0000259" key="2">
    <source>
        <dbReference type="SMART" id="SM01349"/>
    </source>
</evidence>
<feature type="compositionally biased region" description="Gly residues" evidence="1">
    <location>
        <begin position="943"/>
        <end position="952"/>
    </location>
</feature>
<feature type="region of interest" description="Disordered" evidence="1">
    <location>
        <begin position="332"/>
        <end position="607"/>
    </location>
</feature>
<dbReference type="SMART" id="SM01349">
    <property type="entry name" value="TOG"/>
    <property type="match status" value="1"/>
</dbReference>
<dbReference type="SUPFAM" id="SSF48371">
    <property type="entry name" value="ARM repeat"/>
    <property type="match status" value="1"/>
</dbReference>
<dbReference type="InterPro" id="IPR052607">
    <property type="entry name" value="CEP104-like"/>
</dbReference>
<dbReference type="GeneID" id="27692446"/>
<dbReference type="InterPro" id="IPR016024">
    <property type="entry name" value="ARM-type_fold"/>
</dbReference>
<dbReference type="VEuPathDB" id="FungiDB:SPPG_09321"/>
<dbReference type="InParanoid" id="A0A0L0HD00"/>
<dbReference type="Pfam" id="PF21038">
    <property type="entry name" value="CEP104_N"/>
    <property type="match status" value="1"/>
</dbReference>
<dbReference type="GO" id="GO:0005929">
    <property type="term" value="C:cilium"/>
    <property type="evidence" value="ECO:0007669"/>
    <property type="project" value="TreeGrafter"/>
</dbReference>
<dbReference type="PANTHER" id="PTHR13371:SF0">
    <property type="entry name" value="CENTROSOMAL PROTEIN OF 104 KDA"/>
    <property type="match status" value="1"/>
</dbReference>
<feature type="compositionally biased region" description="Basic and acidic residues" evidence="1">
    <location>
        <begin position="999"/>
        <end position="1013"/>
    </location>
</feature>
<organism evidence="3 4">
    <name type="scientific">Spizellomyces punctatus (strain DAOM BR117)</name>
    <dbReference type="NCBI Taxonomy" id="645134"/>
    <lineage>
        <taxon>Eukaryota</taxon>
        <taxon>Fungi</taxon>
        <taxon>Fungi incertae sedis</taxon>
        <taxon>Chytridiomycota</taxon>
        <taxon>Chytridiomycota incertae sedis</taxon>
        <taxon>Chytridiomycetes</taxon>
        <taxon>Spizellomycetales</taxon>
        <taxon>Spizellomycetaceae</taxon>
        <taxon>Spizellomyces</taxon>
    </lineage>
</organism>
<name>A0A0L0HD00_SPIPD</name>
<proteinExistence type="predicted"/>
<dbReference type="Pfam" id="PF21039">
    <property type="entry name" value="CEP104_ZnF"/>
    <property type="match status" value="1"/>
</dbReference>
<feature type="compositionally biased region" description="Polar residues" evidence="1">
    <location>
        <begin position="1230"/>
        <end position="1244"/>
    </location>
</feature>
<feature type="compositionally biased region" description="Pro residues" evidence="1">
    <location>
        <begin position="508"/>
        <end position="519"/>
    </location>
</feature>
<feature type="domain" description="TOG" evidence="2">
    <location>
        <begin position="620"/>
        <end position="873"/>
    </location>
</feature>
<reference evidence="3 4" key="1">
    <citation type="submission" date="2009-08" db="EMBL/GenBank/DDBJ databases">
        <title>The Genome Sequence of Spizellomyces punctatus strain DAOM BR117.</title>
        <authorList>
            <consortium name="The Broad Institute Genome Sequencing Platform"/>
            <person name="Russ C."/>
            <person name="Cuomo C."/>
            <person name="Shea T."/>
            <person name="Young S.K."/>
            <person name="Zeng Q."/>
            <person name="Koehrsen M."/>
            <person name="Haas B."/>
            <person name="Borodovsky M."/>
            <person name="Guigo R."/>
            <person name="Alvarado L."/>
            <person name="Berlin A."/>
            <person name="Bochicchio J."/>
            <person name="Borenstein D."/>
            <person name="Chapman S."/>
            <person name="Chen Z."/>
            <person name="Engels R."/>
            <person name="Freedman E."/>
            <person name="Gellesch M."/>
            <person name="Goldberg J."/>
            <person name="Griggs A."/>
            <person name="Gujja S."/>
            <person name="Heiman D."/>
            <person name="Hepburn T."/>
            <person name="Howarth C."/>
            <person name="Jen D."/>
            <person name="Larson L."/>
            <person name="Lewis B."/>
            <person name="Mehta T."/>
            <person name="Park D."/>
            <person name="Pearson M."/>
            <person name="Roberts A."/>
            <person name="Saif S."/>
            <person name="Shenoy N."/>
            <person name="Sisk P."/>
            <person name="Stolte C."/>
            <person name="Sykes S."/>
            <person name="Thomson T."/>
            <person name="Walk T."/>
            <person name="White J."/>
            <person name="Yandava C."/>
            <person name="Burger G."/>
            <person name="Gray M.W."/>
            <person name="Holland P.W.H."/>
            <person name="King N."/>
            <person name="Lang F.B.F."/>
            <person name="Roger A.J."/>
            <person name="Ruiz-Trillo I."/>
            <person name="Lander E."/>
            <person name="Nusbaum C."/>
        </authorList>
    </citation>
    <scope>NUCLEOTIDE SEQUENCE [LARGE SCALE GENOMIC DNA]</scope>
    <source>
        <strain evidence="3 4">DAOM BR117</strain>
    </source>
</reference>
<evidence type="ECO:0000313" key="4">
    <source>
        <dbReference type="Proteomes" id="UP000053201"/>
    </source>
</evidence>
<feature type="compositionally biased region" description="Basic and acidic residues" evidence="1">
    <location>
        <begin position="1266"/>
        <end position="1276"/>
    </location>
</feature>
<feature type="region of interest" description="Disordered" evidence="1">
    <location>
        <begin position="1146"/>
        <end position="1169"/>
    </location>
</feature>
<dbReference type="RefSeq" id="XP_016606921.1">
    <property type="nucleotide sequence ID" value="XM_016757480.1"/>
</dbReference>
<dbReference type="PANTHER" id="PTHR13371">
    <property type="entry name" value="GLYCINE-, GLUTAMATE-, THIENYLCYCLOHEXYLPIPERIDINE-BINDING PROTEIN"/>
    <property type="match status" value="1"/>
</dbReference>
<feature type="compositionally biased region" description="Basic and acidic residues" evidence="1">
    <location>
        <begin position="953"/>
        <end position="972"/>
    </location>
</feature>
<dbReference type="Pfam" id="PF21040">
    <property type="entry name" value="CEP104-like_TOG"/>
    <property type="match status" value="1"/>
</dbReference>
<evidence type="ECO:0000256" key="1">
    <source>
        <dbReference type="SAM" id="MobiDB-lite"/>
    </source>
</evidence>
<dbReference type="InterPro" id="IPR048738">
    <property type="entry name" value="CEP104_Znf"/>
</dbReference>
<evidence type="ECO:0000313" key="3">
    <source>
        <dbReference type="EMBL" id="KNC98881.1"/>
    </source>
</evidence>
<sequence>MVADLAQLDFQIAACSGYDEECPPEQLLLKHHGPLVKGWQSERFCNWPQALVLRFSAGNSRIRKIEILVHHFKIPTRLEFFMGRTVTGDELPAESNLALEGERRLDDGNPTVDFVRLGYVSLNDGVQIGFKARELKSVHIDAEGEYLKILVHKCYVNPLNLYNQVGIIGVNVFGEPQNVDHMLKTLSSHQQALLGLDPLTDADLVVPRDNANAAFWGLVNETATNRRIPPEKDLAFEIYHDDEVMKIISGVAKAKDAAVKEERFADAKMLKSLLDKCKTAGEEVAKLQVTKSRAVQVEDYDTAAEMKADIDAVKRALAHELDRAGLDVKTDGSVVRKEEENKTQEPSRNQTRPAVAETSLPPSPPSSKTASPPKPDISAPSPRRVPPVLQLPIAPSPPVITPTPAPARPPSPLVPTVARESPRSNGLPSPSSRLKDSSQLPPERSTSLSDKSLLRPRPAPLEISVVPNPRDIDVVSPPASISEPPAKRPPLPRSPAAHANDRADKDPIPPPRPTSPPVPALLRASHRIPFEDDPSPSDLQVQSSLPITKPPPKKRSPVKSKPPERPPSPPVPAHKSQQQQQAPISPRSDPVLAESILPPGFDPPEPIPDHLAADFALPIDAFGPLLIRCLLGRQFGLREWAMGEMIGKVEERGKGTGKGDHTMDINSFVDAGYQIVQSSLDDSREKAITGAVSLLEKVHVLCTNQRVPPAVSFRHFDTIVPLLLVKAGDMNPRVKQACSDMIVTLAKSYNEAPFSIYPYALRPPESKKGATPHWKVFKGRLDVLHRLIDERGLDDNEGRGKSRGASLQSIMDFTEPQLHHTNVEVREAAVRVVVDLMKASGEDAIAPYLKKVKPQLMDSIRSKLAEAKGTPVKRVQKARPARPWERSPSKPAGPAAPEEGAEEVKKLQNELKALRQMADSPPVQSKVKGGDKKRVTSTSSNGSTGGKLGNGGHGEKKGIRSDDKMRKSRSVDGVEGLANSLKSERRVGKTASVPPPARDAPKTKPDGKSKAREPPAPAPSHKNDELYSNNWNIDRTCIFCEEQDEGFTEENLDMHYWRDCPVLTNCPLCKLIVEIPMLTDHLLKDCDRKKDVRQCPRCKEAFKAVDFAAHVAKKSCRVLNHNPDLARCPMCHQDVPGDEEGWRQHLVTGTGCPGSERKPKDPSHYPAFSTMLPDLNSDVLSSGGLTRSLQIPLSEPETKSGASPVSPRPTDTTPPPKKGLFKRAPKKEQLSVSKSLSTPVSNLKSRGGLVGSVKSTVRRSLLPRASVEDRSKEKGKGLSMAR</sequence>
<dbReference type="InterPro" id="IPR011989">
    <property type="entry name" value="ARM-like"/>
</dbReference>
<protein>
    <recommendedName>
        <fullName evidence="2">TOG domain-containing protein</fullName>
    </recommendedName>
</protein>
<accession>A0A0L0HD00</accession>
<dbReference type="OrthoDB" id="66599at2759"/>
<dbReference type="Gene3D" id="1.25.10.10">
    <property type="entry name" value="Leucine-rich Repeat Variant"/>
    <property type="match status" value="1"/>
</dbReference>
<dbReference type="Proteomes" id="UP000053201">
    <property type="component" value="Unassembled WGS sequence"/>
</dbReference>
<feature type="compositionally biased region" description="Pro residues" evidence="1">
    <location>
        <begin position="394"/>
        <end position="413"/>
    </location>
</feature>
<dbReference type="eggNOG" id="KOG4825">
    <property type="taxonomic scope" value="Eukaryota"/>
</dbReference>
<dbReference type="EMBL" id="KQ257459">
    <property type="protein sequence ID" value="KNC98881.1"/>
    <property type="molecule type" value="Genomic_DNA"/>
</dbReference>
<feature type="region of interest" description="Disordered" evidence="1">
    <location>
        <begin position="1191"/>
        <end position="1282"/>
    </location>
</feature>
<dbReference type="OMA" id="VQGNDYN"/>
<feature type="region of interest" description="Disordered" evidence="1">
    <location>
        <begin position="867"/>
        <end position="903"/>
    </location>
</feature>
<keyword evidence="4" id="KW-1185">Reference proteome</keyword>
<feature type="compositionally biased region" description="Basic and acidic residues" evidence="1">
    <location>
        <begin position="332"/>
        <end position="345"/>
    </location>
</feature>
<gene>
    <name evidence="3" type="ORF">SPPG_09321</name>
</gene>
<feature type="compositionally biased region" description="Polar residues" evidence="1">
    <location>
        <begin position="423"/>
        <end position="450"/>
    </location>
</feature>